<organism evidence="1 2">
    <name type="scientific">Rubus argutus</name>
    <name type="common">Southern blackberry</name>
    <dbReference type="NCBI Taxonomy" id="59490"/>
    <lineage>
        <taxon>Eukaryota</taxon>
        <taxon>Viridiplantae</taxon>
        <taxon>Streptophyta</taxon>
        <taxon>Embryophyta</taxon>
        <taxon>Tracheophyta</taxon>
        <taxon>Spermatophyta</taxon>
        <taxon>Magnoliopsida</taxon>
        <taxon>eudicotyledons</taxon>
        <taxon>Gunneridae</taxon>
        <taxon>Pentapetalae</taxon>
        <taxon>rosids</taxon>
        <taxon>fabids</taxon>
        <taxon>Rosales</taxon>
        <taxon>Rosaceae</taxon>
        <taxon>Rosoideae</taxon>
        <taxon>Rosoideae incertae sedis</taxon>
        <taxon>Rubus</taxon>
    </lineage>
</organism>
<dbReference type="Proteomes" id="UP001457282">
    <property type="component" value="Unassembled WGS sequence"/>
</dbReference>
<evidence type="ECO:0000313" key="1">
    <source>
        <dbReference type="EMBL" id="KAK9913412.1"/>
    </source>
</evidence>
<dbReference type="AlphaFoldDB" id="A0AAW1VZN9"/>
<dbReference type="PANTHER" id="PTHR33103:SF19">
    <property type="entry name" value="OS09G0544700 PROTEIN"/>
    <property type="match status" value="1"/>
</dbReference>
<name>A0AAW1VZN9_RUBAR</name>
<evidence type="ECO:0008006" key="3">
    <source>
        <dbReference type="Google" id="ProtNLM"/>
    </source>
</evidence>
<protein>
    <recommendedName>
        <fullName evidence="3">Cystatin domain-containing protein</fullName>
    </recommendedName>
</protein>
<gene>
    <name evidence="1" type="ORF">M0R45_037230</name>
</gene>
<comment type="caution">
    <text evidence="1">The sequence shown here is derived from an EMBL/GenBank/DDBJ whole genome shotgun (WGS) entry which is preliminary data.</text>
</comment>
<reference evidence="1 2" key="1">
    <citation type="journal article" date="2023" name="G3 (Bethesda)">
        <title>A chromosome-length genome assembly and annotation of blackberry (Rubus argutus, cv. 'Hillquist').</title>
        <authorList>
            <person name="Bruna T."/>
            <person name="Aryal R."/>
            <person name="Dudchenko O."/>
            <person name="Sargent D.J."/>
            <person name="Mead D."/>
            <person name="Buti M."/>
            <person name="Cavallini A."/>
            <person name="Hytonen T."/>
            <person name="Andres J."/>
            <person name="Pham M."/>
            <person name="Weisz D."/>
            <person name="Mascagni F."/>
            <person name="Usai G."/>
            <person name="Natali L."/>
            <person name="Bassil N."/>
            <person name="Fernandez G.E."/>
            <person name="Lomsadze A."/>
            <person name="Armour M."/>
            <person name="Olukolu B."/>
            <person name="Poorten T."/>
            <person name="Britton C."/>
            <person name="Davik J."/>
            <person name="Ashrafi H."/>
            <person name="Aiden E.L."/>
            <person name="Borodovsky M."/>
            <person name="Worthington M."/>
        </authorList>
    </citation>
    <scope>NUCLEOTIDE SEQUENCE [LARGE SCALE GENOMIC DNA]</scope>
    <source>
        <strain evidence="1">PI 553951</strain>
    </source>
</reference>
<accession>A0AAW1VZN9</accession>
<dbReference type="PANTHER" id="PTHR33103">
    <property type="entry name" value="OS01G0153900 PROTEIN"/>
    <property type="match status" value="1"/>
</dbReference>
<dbReference type="EMBL" id="JBEDUW010000007">
    <property type="protein sequence ID" value="KAK9913412.1"/>
    <property type="molecule type" value="Genomic_DNA"/>
</dbReference>
<evidence type="ECO:0000313" key="2">
    <source>
        <dbReference type="Proteomes" id="UP001457282"/>
    </source>
</evidence>
<proteinExistence type="predicted"/>
<sequence>MAPAAPKSCTIILKLLVNPKRQKVLFAEAGKGLWIFFSLFSLCLWGLSQDFSPRMAWLDLAPSANLKPPMSTISSITLLNSFSVKDISALEVQVVELGMDEGVKLMKESLNSNSVLTNVFLGKKAAAVAALNCGANPKECCPECNQSMSSKVTYVVQLKTTVATSGSHAAGYVKDVVTYMIMDDLEPGGEAHIYMQFQASLCSTGSMSRMLVPLKRRLLDLAWMRSEILCLLAFFRKLLF</sequence>
<keyword evidence="2" id="KW-1185">Reference proteome</keyword>
<dbReference type="InterPro" id="IPR007750">
    <property type="entry name" value="DUF674"/>
</dbReference>
<dbReference type="Pfam" id="PF05056">
    <property type="entry name" value="DUF674"/>
    <property type="match status" value="1"/>
</dbReference>